<dbReference type="Proteomes" id="UP001476798">
    <property type="component" value="Unassembled WGS sequence"/>
</dbReference>
<name>A0ABV0N9T7_9TELE</name>
<comment type="caution">
    <text evidence="2">The sequence shown here is derived from an EMBL/GenBank/DDBJ whole genome shotgun (WGS) entry which is preliminary data.</text>
</comment>
<protein>
    <submittedName>
        <fullName evidence="2">Uncharacterized protein</fullName>
    </submittedName>
</protein>
<accession>A0ABV0N9T7</accession>
<feature type="compositionally biased region" description="Low complexity" evidence="1">
    <location>
        <begin position="61"/>
        <end position="71"/>
    </location>
</feature>
<evidence type="ECO:0000313" key="3">
    <source>
        <dbReference type="Proteomes" id="UP001476798"/>
    </source>
</evidence>
<reference evidence="2 3" key="1">
    <citation type="submission" date="2021-06" db="EMBL/GenBank/DDBJ databases">
        <authorList>
            <person name="Palmer J.M."/>
        </authorList>
    </citation>
    <scope>NUCLEOTIDE SEQUENCE [LARGE SCALE GENOMIC DNA]</scope>
    <source>
        <strain evidence="2 3">GA_2019</strain>
        <tissue evidence="2">Muscle</tissue>
    </source>
</reference>
<dbReference type="EMBL" id="JAHRIO010030090">
    <property type="protein sequence ID" value="MEQ2167308.1"/>
    <property type="molecule type" value="Genomic_DNA"/>
</dbReference>
<organism evidence="2 3">
    <name type="scientific">Goodea atripinnis</name>
    <dbReference type="NCBI Taxonomy" id="208336"/>
    <lineage>
        <taxon>Eukaryota</taxon>
        <taxon>Metazoa</taxon>
        <taxon>Chordata</taxon>
        <taxon>Craniata</taxon>
        <taxon>Vertebrata</taxon>
        <taxon>Euteleostomi</taxon>
        <taxon>Actinopterygii</taxon>
        <taxon>Neopterygii</taxon>
        <taxon>Teleostei</taxon>
        <taxon>Neoteleostei</taxon>
        <taxon>Acanthomorphata</taxon>
        <taxon>Ovalentaria</taxon>
        <taxon>Atherinomorphae</taxon>
        <taxon>Cyprinodontiformes</taxon>
        <taxon>Goodeidae</taxon>
        <taxon>Goodea</taxon>
    </lineage>
</organism>
<proteinExistence type="predicted"/>
<evidence type="ECO:0000313" key="2">
    <source>
        <dbReference type="EMBL" id="MEQ2167308.1"/>
    </source>
</evidence>
<sequence>MLKNSGFVLSEAGWSHDLYSNVMSSFRLLFSSPHGVSPPVSAEAGQERSDESKPLFPPQIPASSSVSAAPRSEAEPERAACSNETK</sequence>
<gene>
    <name evidence="2" type="ORF">GOODEAATRI_002847</name>
</gene>
<feature type="region of interest" description="Disordered" evidence="1">
    <location>
        <begin position="34"/>
        <end position="86"/>
    </location>
</feature>
<keyword evidence="3" id="KW-1185">Reference proteome</keyword>
<evidence type="ECO:0000256" key="1">
    <source>
        <dbReference type="SAM" id="MobiDB-lite"/>
    </source>
</evidence>